<dbReference type="RefSeq" id="WP_343759317.1">
    <property type="nucleotide sequence ID" value="NZ_BAAADB010000023.1"/>
</dbReference>
<organism evidence="1 2">
    <name type="scientific">Deinococcus depolymerans</name>
    <dbReference type="NCBI Taxonomy" id="392408"/>
    <lineage>
        <taxon>Bacteria</taxon>
        <taxon>Thermotogati</taxon>
        <taxon>Deinococcota</taxon>
        <taxon>Deinococci</taxon>
        <taxon>Deinococcales</taxon>
        <taxon>Deinococcaceae</taxon>
        <taxon>Deinococcus</taxon>
    </lineage>
</organism>
<evidence type="ECO:0000313" key="1">
    <source>
        <dbReference type="EMBL" id="GAA0516066.1"/>
    </source>
</evidence>
<comment type="caution">
    <text evidence="1">The sequence shown here is derived from an EMBL/GenBank/DDBJ whole genome shotgun (WGS) entry which is preliminary data.</text>
</comment>
<sequence>MNTTHPFEIHNIDGYAFIAATDLHAALVTWQAYEPWIMTHLVLSGAERGVDCHVEGDDFTTARLSLPLAEAILTHLPDDMDGAAALQRLQVTRSLILNGSVNA</sequence>
<dbReference type="EMBL" id="BAAADB010000023">
    <property type="protein sequence ID" value="GAA0516066.1"/>
    <property type="molecule type" value="Genomic_DNA"/>
</dbReference>
<gene>
    <name evidence="1" type="ORF">GCM10008937_24760</name>
</gene>
<accession>A0ABN1CDW5</accession>
<keyword evidence="2" id="KW-1185">Reference proteome</keyword>
<dbReference type="Proteomes" id="UP001500191">
    <property type="component" value="Unassembled WGS sequence"/>
</dbReference>
<reference evidence="1 2" key="1">
    <citation type="journal article" date="2019" name="Int. J. Syst. Evol. Microbiol.">
        <title>The Global Catalogue of Microorganisms (GCM) 10K type strain sequencing project: providing services to taxonomists for standard genome sequencing and annotation.</title>
        <authorList>
            <consortium name="The Broad Institute Genomics Platform"/>
            <consortium name="The Broad Institute Genome Sequencing Center for Infectious Disease"/>
            <person name="Wu L."/>
            <person name="Ma J."/>
        </authorList>
    </citation>
    <scope>NUCLEOTIDE SEQUENCE [LARGE SCALE GENOMIC DNA]</scope>
    <source>
        <strain evidence="1 2">JCM 14368</strain>
    </source>
</reference>
<name>A0ABN1CDW5_9DEIO</name>
<protein>
    <submittedName>
        <fullName evidence="1">Uncharacterized protein</fullName>
    </submittedName>
</protein>
<proteinExistence type="predicted"/>
<evidence type="ECO:0000313" key="2">
    <source>
        <dbReference type="Proteomes" id="UP001500191"/>
    </source>
</evidence>